<comment type="caution">
    <text evidence="2">The sequence shown here is derived from an EMBL/GenBank/DDBJ whole genome shotgun (WGS) entry which is preliminary data.</text>
</comment>
<gene>
    <name evidence="2" type="ORF">LCGC14_1383010</name>
</gene>
<reference evidence="2" key="1">
    <citation type="journal article" date="2015" name="Nature">
        <title>Complex archaea that bridge the gap between prokaryotes and eukaryotes.</title>
        <authorList>
            <person name="Spang A."/>
            <person name="Saw J.H."/>
            <person name="Jorgensen S.L."/>
            <person name="Zaremba-Niedzwiedzka K."/>
            <person name="Martijn J."/>
            <person name="Lind A.E."/>
            <person name="van Eijk R."/>
            <person name="Schleper C."/>
            <person name="Guy L."/>
            <person name="Ettema T.J."/>
        </authorList>
    </citation>
    <scope>NUCLEOTIDE SEQUENCE</scope>
</reference>
<keyword evidence="1" id="KW-1133">Transmembrane helix</keyword>
<dbReference type="AlphaFoldDB" id="A0A0F9N3R9"/>
<sequence length="70" mass="7659">MTDTEELEGLAIFVHGTLFGLHALSLFYNLARGNYKDATIHALAAGYDLCSGVKHYNYKNELARGIPNGT</sequence>
<dbReference type="EMBL" id="LAZR01008857">
    <property type="protein sequence ID" value="KKM76152.1"/>
    <property type="molecule type" value="Genomic_DNA"/>
</dbReference>
<name>A0A0F9N3R9_9ZZZZ</name>
<accession>A0A0F9N3R9</accession>
<keyword evidence="1" id="KW-0812">Transmembrane</keyword>
<protein>
    <submittedName>
        <fullName evidence="2">Uncharacterized protein</fullName>
    </submittedName>
</protein>
<organism evidence="2">
    <name type="scientific">marine sediment metagenome</name>
    <dbReference type="NCBI Taxonomy" id="412755"/>
    <lineage>
        <taxon>unclassified sequences</taxon>
        <taxon>metagenomes</taxon>
        <taxon>ecological metagenomes</taxon>
    </lineage>
</organism>
<evidence type="ECO:0000256" key="1">
    <source>
        <dbReference type="SAM" id="Phobius"/>
    </source>
</evidence>
<feature type="transmembrane region" description="Helical" evidence="1">
    <location>
        <begin position="12"/>
        <end position="31"/>
    </location>
</feature>
<proteinExistence type="predicted"/>
<keyword evidence="1" id="KW-0472">Membrane</keyword>
<evidence type="ECO:0000313" key="2">
    <source>
        <dbReference type="EMBL" id="KKM76152.1"/>
    </source>
</evidence>